<dbReference type="OrthoDB" id="8665408at2"/>
<protein>
    <submittedName>
        <fullName evidence="1">Uncharacterized protein</fullName>
    </submittedName>
</protein>
<accession>A0A368XAJ2</accession>
<sequence length="175" mass="18731">MHTDTSLAPAGSWLARQAAQAALARALPAIQAQLQDPQVSGTGFLHIVLMDPGRPPATSAFAQAILLEHSVGDPARWDADYEQFARAKALLSWRHQMDGHVLQARYPHRLQPGDTLLWGGVCLDGIVAATSGAHPWYDEAFGLMLAGYLRAEVKRLAAGHGAEGLLFAPPADARP</sequence>
<keyword evidence="2" id="KW-1185">Reference proteome</keyword>
<dbReference type="Proteomes" id="UP000252884">
    <property type="component" value="Unassembled WGS sequence"/>
</dbReference>
<comment type="caution">
    <text evidence="1">The sequence shown here is derived from an EMBL/GenBank/DDBJ whole genome shotgun (WGS) entry which is preliminary data.</text>
</comment>
<reference evidence="1 2" key="1">
    <citation type="submission" date="2018-07" db="EMBL/GenBank/DDBJ databases">
        <title>Genomic Encyclopedia of Type Strains, Phase IV (KMG-IV): sequencing the most valuable type-strain genomes for metagenomic binning, comparative biology and taxonomic classification.</title>
        <authorList>
            <person name="Goeker M."/>
        </authorList>
    </citation>
    <scope>NUCLEOTIDE SEQUENCE [LARGE SCALE GENOMIC DNA]</scope>
    <source>
        <strain evidence="1 2">DSM 21634</strain>
    </source>
</reference>
<evidence type="ECO:0000313" key="1">
    <source>
        <dbReference type="EMBL" id="RCW64729.1"/>
    </source>
</evidence>
<proteinExistence type="predicted"/>
<name>A0A368XAJ2_9BURK</name>
<evidence type="ECO:0000313" key="2">
    <source>
        <dbReference type="Proteomes" id="UP000252884"/>
    </source>
</evidence>
<dbReference type="EMBL" id="QPJK01000014">
    <property type="protein sequence ID" value="RCW64729.1"/>
    <property type="molecule type" value="Genomic_DNA"/>
</dbReference>
<dbReference type="RefSeq" id="WP_114472107.1">
    <property type="nucleotide sequence ID" value="NZ_QPJK01000014.1"/>
</dbReference>
<dbReference type="AlphaFoldDB" id="A0A368XAJ2"/>
<organism evidence="1 2">
    <name type="scientific">Pseudorhodoferax soli</name>
    <dbReference type="NCBI Taxonomy" id="545864"/>
    <lineage>
        <taxon>Bacteria</taxon>
        <taxon>Pseudomonadati</taxon>
        <taxon>Pseudomonadota</taxon>
        <taxon>Betaproteobacteria</taxon>
        <taxon>Burkholderiales</taxon>
        <taxon>Comamonadaceae</taxon>
    </lineage>
</organism>
<gene>
    <name evidence="1" type="ORF">DES41_11441</name>
</gene>